<dbReference type="InterPro" id="IPR011990">
    <property type="entry name" value="TPR-like_helical_dom_sf"/>
</dbReference>
<dbReference type="Pfam" id="PF13181">
    <property type="entry name" value="TPR_8"/>
    <property type="match status" value="1"/>
</dbReference>
<evidence type="ECO:0000313" key="4">
    <source>
        <dbReference type="Proteomes" id="UP000184109"/>
    </source>
</evidence>
<keyword evidence="1" id="KW-0677">Repeat</keyword>
<dbReference type="Gene3D" id="1.25.40.10">
    <property type="entry name" value="Tetratricopeptide repeat domain"/>
    <property type="match status" value="2"/>
</dbReference>
<dbReference type="STRING" id="1195760.SAMN05444281_1544"/>
<reference evidence="4" key="1">
    <citation type="submission" date="2016-11" db="EMBL/GenBank/DDBJ databases">
        <authorList>
            <person name="Varghese N."/>
            <person name="Submissions S."/>
        </authorList>
    </citation>
    <scope>NUCLEOTIDE SEQUENCE [LARGE SCALE GENOMIC DNA]</scope>
    <source>
        <strain evidence="4">DSM 100572</strain>
    </source>
</reference>
<keyword evidence="4" id="KW-1185">Reference proteome</keyword>
<organism evidence="3 4">
    <name type="scientific">Wenyingzhuangia marina</name>
    <dbReference type="NCBI Taxonomy" id="1195760"/>
    <lineage>
        <taxon>Bacteria</taxon>
        <taxon>Pseudomonadati</taxon>
        <taxon>Bacteroidota</taxon>
        <taxon>Flavobacteriia</taxon>
        <taxon>Flavobacteriales</taxon>
        <taxon>Flavobacteriaceae</taxon>
        <taxon>Wenyingzhuangia</taxon>
    </lineage>
</organism>
<dbReference type="AlphaFoldDB" id="A0A1M5V6A8"/>
<dbReference type="InterPro" id="IPR050498">
    <property type="entry name" value="Ycf3"/>
</dbReference>
<proteinExistence type="predicted"/>
<keyword evidence="2" id="KW-0802">TPR repeat</keyword>
<dbReference type="Proteomes" id="UP000184109">
    <property type="component" value="Unassembled WGS sequence"/>
</dbReference>
<evidence type="ECO:0000256" key="2">
    <source>
        <dbReference type="ARBA" id="ARBA00022803"/>
    </source>
</evidence>
<dbReference type="InterPro" id="IPR019734">
    <property type="entry name" value="TPR_rpt"/>
</dbReference>
<dbReference type="OrthoDB" id="1298851at2"/>
<dbReference type="SUPFAM" id="SSF48452">
    <property type="entry name" value="TPR-like"/>
    <property type="match status" value="1"/>
</dbReference>
<dbReference type="SMART" id="SM00028">
    <property type="entry name" value="TPR"/>
    <property type="match status" value="4"/>
</dbReference>
<dbReference type="GO" id="GO:0046813">
    <property type="term" value="P:receptor-mediated virion attachment to host cell"/>
    <property type="evidence" value="ECO:0007669"/>
    <property type="project" value="TreeGrafter"/>
</dbReference>
<dbReference type="PANTHER" id="PTHR44858">
    <property type="entry name" value="TETRATRICOPEPTIDE REPEAT PROTEIN 6"/>
    <property type="match status" value="1"/>
</dbReference>
<evidence type="ECO:0000256" key="1">
    <source>
        <dbReference type="ARBA" id="ARBA00022737"/>
    </source>
</evidence>
<gene>
    <name evidence="3" type="ORF">SAMN05444281_1544</name>
</gene>
<dbReference type="PANTHER" id="PTHR44858:SF1">
    <property type="entry name" value="UDP-N-ACETYLGLUCOSAMINE--PEPTIDE N-ACETYLGLUCOSAMINYLTRANSFERASE SPINDLY-RELATED"/>
    <property type="match status" value="1"/>
</dbReference>
<dbReference type="Pfam" id="PF13432">
    <property type="entry name" value="TPR_16"/>
    <property type="match status" value="1"/>
</dbReference>
<dbReference type="EMBL" id="FQXQ01000003">
    <property type="protein sequence ID" value="SHH70740.1"/>
    <property type="molecule type" value="Genomic_DNA"/>
</dbReference>
<sequence>MKKVVCLWLFSLVSIFAKNNEKKEPLYEVIKYKDGIIAQETWYNHKHEIDSIKSYYRNGKPCEFFYFDKNQYHGTCYKINGKGEKITTWEFDHGVLLERIDHIKKYNQKNKQNTLKAYEIVEKSNQKLIEDPNNNRALTNRTYARYLLGDRLLAMRDYSRIIDRIELLQEKGRKIDSKSLGRIYDIMASIYASYEQENKASHYYYLAVKTDTIDTRLVNNLGTYLVANKSYRLGIYYLNKVLDAHPRHAFAHKALGDAYIALKDYEKALEHLNIAFESEQFIYKYSTGKTEKNLQTLRGYVYHKLGETEKGLVDLNEALKLYEDNTLALRYIGEVYLDLKENEKACDYLTKSKKLGYEKNYDKDDLEALVNQSCHPEETTTFKTYLKPYASPNPVKTTTEIMNYPYTNFKYKVMNYQNNIVLEGISNNKTIDLFKLSTGLYVVLLQENREQTTFKVIKD</sequence>
<protein>
    <submittedName>
        <fullName evidence="3">Por secretion system C-terminal sorting domain-containing protein</fullName>
    </submittedName>
</protein>
<accession>A0A1M5V6A8</accession>
<dbReference type="RefSeq" id="WP_073120214.1">
    <property type="nucleotide sequence ID" value="NZ_BMEN01000003.1"/>
</dbReference>
<name>A0A1M5V6A8_9FLAO</name>
<dbReference type="GO" id="GO:0009279">
    <property type="term" value="C:cell outer membrane"/>
    <property type="evidence" value="ECO:0007669"/>
    <property type="project" value="TreeGrafter"/>
</dbReference>
<evidence type="ECO:0000313" key="3">
    <source>
        <dbReference type="EMBL" id="SHH70740.1"/>
    </source>
</evidence>